<keyword evidence="10" id="KW-1185">Reference proteome</keyword>
<evidence type="ECO:0000256" key="2">
    <source>
        <dbReference type="ARBA" id="ARBA00022475"/>
    </source>
</evidence>
<evidence type="ECO:0000259" key="8">
    <source>
        <dbReference type="Pfam" id="PF02687"/>
    </source>
</evidence>
<dbReference type="AlphaFoldDB" id="C5C3B4"/>
<dbReference type="HOGENOM" id="CLU_013835_1_0_11"/>
<dbReference type="eggNOG" id="COG0577">
    <property type="taxonomic scope" value="Bacteria"/>
</dbReference>
<evidence type="ECO:0000256" key="3">
    <source>
        <dbReference type="ARBA" id="ARBA00022692"/>
    </source>
</evidence>
<feature type="transmembrane region" description="Helical" evidence="7">
    <location>
        <begin position="12"/>
        <end position="38"/>
    </location>
</feature>
<dbReference type="GO" id="GO:0022857">
    <property type="term" value="F:transmembrane transporter activity"/>
    <property type="evidence" value="ECO:0007669"/>
    <property type="project" value="TreeGrafter"/>
</dbReference>
<dbReference type="EMBL" id="CP001618">
    <property type="protein sequence ID" value="ACQ79813.1"/>
    <property type="molecule type" value="Genomic_DNA"/>
</dbReference>
<evidence type="ECO:0000256" key="4">
    <source>
        <dbReference type="ARBA" id="ARBA00022989"/>
    </source>
</evidence>
<dbReference type="GO" id="GO:0005886">
    <property type="term" value="C:plasma membrane"/>
    <property type="evidence" value="ECO:0007669"/>
    <property type="project" value="UniProtKB-SubCell"/>
</dbReference>
<dbReference type="PANTHER" id="PTHR30572">
    <property type="entry name" value="MEMBRANE COMPONENT OF TRANSPORTER-RELATED"/>
    <property type="match status" value="1"/>
</dbReference>
<evidence type="ECO:0000256" key="6">
    <source>
        <dbReference type="ARBA" id="ARBA00038076"/>
    </source>
</evidence>
<dbReference type="RefSeq" id="WP_015882053.1">
    <property type="nucleotide sequence ID" value="NC_012669.1"/>
</dbReference>
<evidence type="ECO:0000256" key="5">
    <source>
        <dbReference type="ARBA" id="ARBA00023136"/>
    </source>
</evidence>
<keyword evidence="5 7" id="KW-0472">Membrane</keyword>
<organism evidence="9 10">
    <name type="scientific">Beutenbergia cavernae (strain ATCC BAA-8 / DSM 12333 / CCUG 43141 / JCM 11478 / NBRC 16432 / NCIMB 13614 / HKI 0122)</name>
    <dbReference type="NCBI Taxonomy" id="471853"/>
    <lineage>
        <taxon>Bacteria</taxon>
        <taxon>Bacillati</taxon>
        <taxon>Actinomycetota</taxon>
        <taxon>Actinomycetes</taxon>
        <taxon>Micrococcales</taxon>
        <taxon>Beutenbergiaceae</taxon>
        <taxon>Beutenbergia</taxon>
    </lineage>
</organism>
<dbReference type="PANTHER" id="PTHR30572:SF4">
    <property type="entry name" value="ABC TRANSPORTER PERMEASE YTRF"/>
    <property type="match status" value="1"/>
</dbReference>
<evidence type="ECO:0000256" key="1">
    <source>
        <dbReference type="ARBA" id="ARBA00004651"/>
    </source>
</evidence>
<comment type="similarity">
    <text evidence="6">Belongs to the ABC-4 integral membrane protein family.</text>
</comment>
<evidence type="ECO:0000256" key="7">
    <source>
        <dbReference type="SAM" id="Phobius"/>
    </source>
</evidence>
<dbReference type="Proteomes" id="UP000007962">
    <property type="component" value="Chromosome"/>
</dbReference>
<feature type="transmembrane region" description="Helical" evidence="7">
    <location>
        <begin position="395"/>
        <end position="419"/>
    </location>
</feature>
<feature type="transmembrane region" description="Helical" evidence="7">
    <location>
        <begin position="425"/>
        <end position="446"/>
    </location>
</feature>
<reference evidence="9 10" key="1">
    <citation type="journal article" date="2009" name="Stand. Genomic Sci.">
        <title>Complete genome sequence of Beutenbergia cavernae type strain (HKI 0122).</title>
        <authorList>
            <person name="Land M."/>
            <person name="Pukall R."/>
            <person name="Abt B."/>
            <person name="Goker M."/>
            <person name="Rohde M."/>
            <person name="Glavina Del Rio T."/>
            <person name="Tice H."/>
            <person name="Copeland A."/>
            <person name="Cheng J.F."/>
            <person name="Lucas S."/>
            <person name="Chen F."/>
            <person name="Nolan M."/>
            <person name="Bruce D."/>
            <person name="Goodwin L."/>
            <person name="Pitluck S."/>
            <person name="Ivanova N."/>
            <person name="Mavromatis K."/>
            <person name="Ovchinnikova G."/>
            <person name="Pati A."/>
            <person name="Chen A."/>
            <person name="Palaniappan K."/>
            <person name="Hauser L."/>
            <person name="Chang Y.J."/>
            <person name="Jefferies C.C."/>
            <person name="Saunders E."/>
            <person name="Brettin T."/>
            <person name="Detter J.C."/>
            <person name="Han C."/>
            <person name="Chain P."/>
            <person name="Bristow J."/>
            <person name="Eisen J.A."/>
            <person name="Markowitz V."/>
            <person name="Hugenholtz P."/>
            <person name="Kyrpides N.C."/>
            <person name="Klenk H.P."/>
            <person name="Lapidus A."/>
        </authorList>
    </citation>
    <scope>NUCLEOTIDE SEQUENCE [LARGE SCALE GENOMIC DNA]</scope>
    <source>
        <strain evidence="10">ATCC BAA-8 / DSM 12333 / NBRC 16432</strain>
    </source>
</reference>
<dbReference type="InterPro" id="IPR050250">
    <property type="entry name" value="Macrolide_Exporter_MacB"/>
</dbReference>
<name>C5C3B4_BEUC1</name>
<gene>
    <name evidence="9" type="ordered locus">Bcav_1557</name>
</gene>
<comment type="subcellular location">
    <subcellularLocation>
        <location evidence="1">Cell membrane</location>
        <topology evidence="1">Multi-pass membrane protein</topology>
    </subcellularLocation>
</comment>
<feature type="transmembrane region" description="Helical" evidence="7">
    <location>
        <begin position="347"/>
        <end position="372"/>
    </location>
</feature>
<feature type="transmembrane region" description="Helical" evidence="7">
    <location>
        <begin position="555"/>
        <end position="575"/>
    </location>
</feature>
<dbReference type="STRING" id="471853.Bcav_1557"/>
<feature type="domain" description="ABC3 transporter permease C-terminal" evidence="8">
    <location>
        <begin position="792"/>
        <end position="909"/>
    </location>
</feature>
<dbReference type="KEGG" id="bcv:Bcav_1557"/>
<keyword evidence="2" id="KW-1003">Cell membrane</keyword>
<accession>C5C3B4</accession>
<sequence>MSRPTARRIVVAGARSAVGPAVTIALVVLVIAGTLAAWPRLLDRMSTAELRYQVGLLAPQVRDPSGAVNNWLADDVVTGTEQSLPDDLWPQWRAWDSTLQALRDRQAEPVRSALGDPRYRAVAQDAVPTVERTELPDRASASAVLVLDPFLADRVRLVDGTTPGAVPDDAFAVDPADPATGDDAVPVDLWMSVDSADEMRWEVGDTRRVTLGSAPWSAGVADLRLTGTFEALDPDEPFWQHTPSTLFPNVDDNPDTGYHVTARAILDPTSVAALRFATTWTSEAWFPFDVSDLSATNAPAALAGLRGLVDTPLPTSEAGGFPAELEWDTQLVPAIERVLGRSAGLDAVFALVASGPVGVALAVIALTGRLLLDRRRGVLALALARGASGVQMRSVMALEGLVLGVPAAAIGVAAAALLVPADVGAGAYVLPAAVALAPAVTLAGVTNRRSLRPVREDLGTGRAKARGVAELVLVVLTAAAVVLLLQRGLVASAGEAGVDPLIVATPLLLAMCTAVGTMRLYPPLVLGLGRRLRSGRGLVPSLGAARAARSPVPGLAPALSVVVGVAITVFAALLLPTIRGGAETAALRDVGADLRVSGPVITDEQLAAIASLDGVADVSPVANNGTTQVREGRGGVAAPVFAVDMEALARIQADVPGAAPIPAGSAEWHDGALPAVASSQLVEDPDADWRLALADPVPLDVVATAPDAVGITNAPTWLLADRALLSEVTNAGLAPRLVLVSLDDGADPASVEEQVLALVAPTAVATMPADSLADFDTSPVVSGMRTGLALTIAIAGVLAALACVLTLAIAAPARTRLVAVLRTLGLRPREEVGLVLWEIVPLLAVSVVAGGVLGVAFGVLLTRVVDLRPFTGGSEQPGIVVDGPLLGLVIGGLLAVVALAVAVSALVARRRAVGVVLRVGEDT</sequence>
<dbReference type="OrthoDB" id="3719151at2"/>
<keyword evidence="4 7" id="KW-1133">Transmembrane helix</keyword>
<keyword evidence="3 7" id="KW-0812">Transmembrane</keyword>
<protein>
    <recommendedName>
        <fullName evidence="8">ABC3 transporter permease C-terminal domain-containing protein</fullName>
    </recommendedName>
</protein>
<dbReference type="Pfam" id="PF02687">
    <property type="entry name" value="FtsX"/>
    <property type="match status" value="1"/>
</dbReference>
<dbReference type="InterPro" id="IPR003838">
    <property type="entry name" value="ABC3_permease_C"/>
</dbReference>
<evidence type="ECO:0000313" key="9">
    <source>
        <dbReference type="EMBL" id="ACQ79813.1"/>
    </source>
</evidence>
<feature type="transmembrane region" description="Helical" evidence="7">
    <location>
        <begin position="832"/>
        <end position="865"/>
    </location>
</feature>
<evidence type="ECO:0000313" key="10">
    <source>
        <dbReference type="Proteomes" id="UP000007962"/>
    </source>
</evidence>
<feature type="transmembrane region" description="Helical" evidence="7">
    <location>
        <begin position="788"/>
        <end position="811"/>
    </location>
</feature>
<feature type="transmembrane region" description="Helical" evidence="7">
    <location>
        <begin position="885"/>
        <end position="908"/>
    </location>
</feature>
<proteinExistence type="inferred from homology"/>
<feature type="transmembrane region" description="Helical" evidence="7">
    <location>
        <begin position="501"/>
        <end position="521"/>
    </location>
</feature>
<feature type="transmembrane region" description="Helical" evidence="7">
    <location>
        <begin position="467"/>
        <end position="489"/>
    </location>
</feature>